<protein>
    <submittedName>
        <fullName evidence="1">Uncharacterized protein</fullName>
    </submittedName>
</protein>
<reference evidence="2" key="1">
    <citation type="submission" date="2007-09" db="EMBL/GenBank/DDBJ databases">
        <title>Complete genome sequence of Rickettsia rickettsii.</title>
        <authorList>
            <person name="Madan A."/>
            <person name="Fahey J."/>
            <person name="Helton E."/>
            <person name="Ketteman M."/>
            <person name="Madan A."/>
            <person name="Rodrigues S."/>
            <person name="Sanchez A."/>
            <person name="Dasch G."/>
            <person name="Eremeeva M."/>
        </authorList>
    </citation>
    <scope>NUCLEOTIDE SEQUENCE [LARGE SCALE GENOMIC DNA]</scope>
    <source>
        <strain evidence="2">Sheila Smith</strain>
    </source>
</reference>
<gene>
    <name evidence="1" type="ordered locus">A1G_06410</name>
</gene>
<evidence type="ECO:0000313" key="2">
    <source>
        <dbReference type="Proteomes" id="UP000006832"/>
    </source>
</evidence>
<dbReference type="RefSeq" id="WP_012151283.1">
    <property type="nucleotide sequence ID" value="NC_009882.1"/>
</dbReference>
<dbReference type="NCBIfam" id="TIGR03775">
    <property type="entry name" value="RPE3"/>
    <property type="match status" value="1"/>
</dbReference>
<accession>A0A0H3AVV1</accession>
<organism evidence="1 2">
    <name type="scientific">Rickettsia rickettsii (strain Sheila Smith)</name>
    <dbReference type="NCBI Taxonomy" id="392021"/>
    <lineage>
        <taxon>Bacteria</taxon>
        <taxon>Pseudomonadati</taxon>
        <taxon>Pseudomonadota</taxon>
        <taxon>Alphaproteobacteria</taxon>
        <taxon>Rickettsiales</taxon>
        <taxon>Rickettsiaceae</taxon>
        <taxon>Rickettsieae</taxon>
        <taxon>Rickettsia</taxon>
        <taxon>spotted fever group</taxon>
    </lineage>
</organism>
<sequence length="103" mass="12072">MLFNIEPNIKLKTLLYILKWKITSKRPKWPTTLPFTSTDIPPQKITSSKNTQLNLDRFRQDEFKDESAQCTLVRDYRRVPQNSLVSSDRDDAVRVAYVGHVTF</sequence>
<proteinExistence type="predicted"/>
<dbReference type="KEGG" id="rri:A1G_06410"/>
<dbReference type="EMBL" id="CP000848">
    <property type="protein sequence ID" value="ABV76735.1"/>
    <property type="molecule type" value="Genomic_DNA"/>
</dbReference>
<dbReference type="AlphaFoldDB" id="A0A0H3AVV1"/>
<dbReference type="GeneID" id="79937788"/>
<dbReference type="InterPro" id="IPR022437">
    <property type="entry name" value="RPE3"/>
</dbReference>
<evidence type="ECO:0000313" key="1">
    <source>
        <dbReference type="EMBL" id="ABV76735.1"/>
    </source>
</evidence>
<name>A0A0H3AVV1_RICRS</name>
<dbReference type="HOGENOM" id="CLU_178536_0_0_5"/>
<dbReference type="Proteomes" id="UP000006832">
    <property type="component" value="Chromosome"/>
</dbReference>